<gene>
    <name evidence="7" type="ORF">RED65_09289</name>
</gene>
<keyword evidence="4 5" id="KW-0472">Membrane</keyword>
<dbReference type="EMBL" id="AAQH01000001">
    <property type="protein sequence ID" value="EAT13574.1"/>
    <property type="molecule type" value="Genomic_DNA"/>
</dbReference>
<feature type="transmembrane region" description="Helical" evidence="5">
    <location>
        <begin position="71"/>
        <end position="91"/>
    </location>
</feature>
<dbReference type="SUPFAM" id="SSF103481">
    <property type="entry name" value="Multidrug resistance efflux transporter EmrE"/>
    <property type="match status" value="2"/>
</dbReference>
<comment type="subcellular location">
    <subcellularLocation>
        <location evidence="1">Membrane</location>
        <topology evidence="1">Multi-pass membrane protein</topology>
    </subcellularLocation>
</comment>
<feature type="transmembrane region" description="Helical" evidence="5">
    <location>
        <begin position="5"/>
        <end position="26"/>
    </location>
</feature>
<dbReference type="Pfam" id="PF00892">
    <property type="entry name" value="EamA"/>
    <property type="match status" value="2"/>
</dbReference>
<keyword evidence="2 5" id="KW-0812">Transmembrane</keyword>
<feature type="transmembrane region" description="Helical" evidence="5">
    <location>
        <begin position="97"/>
        <end position="116"/>
    </location>
</feature>
<feature type="transmembrane region" description="Helical" evidence="5">
    <location>
        <begin position="178"/>
        <end position="199"/>
    </location>
</feature>
<evidence type="ECO:0000256" key="3">
    <source>
        <dbReference type="ARBA" id="ARBA00022989"/>
    </source>
</evidence>
<feature type="domain" description="EamA" evidence="6">
    <location>
        <begin position="8"/>
        <end position="138"/>
    </location>
</feature>
<dbReference type="RefSeq" id="WP_007016995.1">
    <property type="nucleotide sequence ID" value="NZ_CH724113.1"/>
</dbReference>
<dbReference type="PANTHER" id="PTHR22911">
    <property type="entry name" value="ACYL-MALONYL CONDENSING ENZYME-RELATED"/>
    <property type="match status" value="1"/>
</dbReference>
<feature type="transmembrane region" description="Helical" evidence="5">
    <location>
        <begin position="123"/>
        <end position="139"/>
    </location>
</feature>
<evidence type="ECO:0000256" key="1">
    <source>
        <dbReference type="ARBA" id="ARBA00004141"/>
    </source>
</evidence>
<comment type="caution">
    <text evidence="7">The sequence shown here is derived from an EMBL/GenBank/DDBJ whole genome shotgun (WGS) entry which is preliminary data.</text>
</comment>
<evidence type="ECO:0000313" key="7">
    <source>
        <dbReference type="EMBL" id="EAT13574.1"/>
    </source>
</evidence>
<feature type="transmembrane region" description="Helical" evidence="5">
    <location>
        <begin position="38"/>
        <end position="59"/>
    </location>
</feature>
<evidence type="ECO:0000259" key="6">
    <source>
        <dbReference type="Pfam" id="PF00892"/>
    </source>
</evidence>
<dbReference type="STRING" id="207949.RED65_09289"/>
<keyword evidence="3 5" id="KW-1133">Transmembrane helix</keyword>
<accession>Q1N6L8</accession>
<evidence type="ECO:0000256" key="5">
    <source>
        <dbReference type="SAM" id="Phobius"/>
    </source>
</evidence>
<feature type="transmembrane region" description="Helical" evidence="5">
    <location>
        <begin position="235"/>
        <end position="254"/>
    </location>
</feature>
<proteinExistence type="predicted"/>
<dbReference type="InterPro" id="IPR037185">
    <property type="entry name" value="EmrE-like"/>
</dbReference>
<dbReference type="AlphaFoldDB" id="Q1N6L8"/>
<dbReference type="OrthoDB" id="148351at2"/>
<dbReference type="GO" id="GO:0016020">
    <property type="term" value="C:membrane"/>
    <property type="evidence" value="ECO:0007669"/>
    <property type="project" value="UniProtKB-SubCell"/>
</dbReference>
<dbReference type="Proteomes" id="UP000004263">
    <property type="component" value="Unassembled WGS sequence"/>
</dbReference>
<dbReference type="PANTHER" id="PTHR22911:SF6">
    <property type="entry name" value="SOLUTE CARRIER FAMILY 35 MEMBER G1"/>
    <property type="match status" value="1"/>
</dbReference>
<name>Q1N6L8_9GAMM</name>
<keyword evidence="8" id="KW-1185">Reference proteome</keyword>
<reference evidence="7 8" key="1">
    <citation type="submission" date="2006-03" db="EMBL/GenBank/DDBJ databases">
        <authorList>
            <person name="Pinhassi J."/>
            <person name="Pedros-Alio C."/>
            <person name="Ferriera S."/>
            <person name="Johnson J."/>
            <person name="Kravitz S."/>
            <person name="Halpern A."/>
            <person name="Remington K."/>
            <person name="Beeson K."/>
            <person name="Tran B."/>
            <person name="Rogers Y.-H."/>
            <person name="Friedman R."/>
            <person name="Venter J.C."/>
        </authorList>
    </citation>
    <scope>NUCLEOTIDE SEQUENCE [LARGE SCALE GENOMIC DNA]</scope>
    <source>
        <strain evidence="7 8">RED65</strain>
    </source>
</reference>
<sequence>MPNQVLQGALLILVGEALLAIMGAIIKHLSQELPTELIVFYRNLFGLFMLAPLLYHNGLSSLKTHRIHLHLLRAAVGLTAMYGFFYVIAHMPLAEAFLVKLTTPFFLPIIAGIWLAESISRRNIVAIIIGFIGVVFILKPGTENFTPVALIGLGAAFLAGAAKVCIRKMGNTESSVSIVFYFAAISSLLSVIPLFWAWQWPQAHHWPWIVLMGIVATMGQLALTRAYRIANPGQIGPYVYSSVIYGASLGWIVWGETLLISTLIGSAFIVIAGLWNIKRQ</sequence>
<feature type="transmembrane region" description="Helical" evidence="5">
    <location>
        <begin position="260"/>
        <end position="277"/>
    </location>
</feature>
<evidence type="ECO:0000256" key="4">
    <source>
        <dbReference type="ARBA" id="ARBA00023136"/>
    </source>
</evidence>
<evidence type="ECO:0000313" key="8">
    <source>
        <dbReference type="Proteomes" id="UP000004263"/>
    </source>
</evidence>
<feature type="transmembrane region" description="Helical" evidence="5">
    <location>
        <begin position="205"/>
        <end position="223"/>
    </location>
</feature>
<feature type="transmembrane region" description="Helical" evidence="5">
    <location>
        <begin position="145"/>
        <end position="166"/>
    </location>
</feature>
<dbReference type="HOGENOM" id="CLU_032828_0_0_6"/>
<organism evidence="7 8">
    <name type="scientific">Bermanella marisrubri</name>
    <dbReference type="NCBI Taxonomy" id="207949"/>
    <lineage>
        <taxon>Bacteria</taxon>
        <taxon>Pseudomonadati</taxon>
        <taxon>Pseudomonadota</taxon>
        <taxon>Gammaproteobacteria</taxon>
        <taxon>Oceanospirillales</taxon>
        <taxon>Oceanospirillaceae</taxon>
        <taxon>Bermanella</taxon>
    </lineage>
</organism>
<evidence type="ECO:0000256" key="2">
    <source>
        <dbReference type="ARBA" id="ARBA00022692"/>
    </source>
</evidence>
<feature type="domain" description="EamA" evidence="6">
    <location>
        <begin position="149"/>
        <end position="272"/>
    </location>
</feature>
<dbReference type="InterPro" id="IPR000620">
    <property type="entry name" value="EamA_dom"/>
</dbReference>
<protein>
    <submittedName>
        <fullName evidence="7">Predicted permease, DMT superfamily protein</fullName>
    </submittedName>
</protein>